<keyword evidence="5" id="KW-0808">Transferase</keyword>
<evidence type="ECO:0000259" key="7">
    <source>
        <dbReference type="PROSITE" id="PS51094"/>
    </source>
</evidence>
<dbReference type="PROSITE" id="PS51094">
    <property type="entry name" value="PTS_EIIA_TYPE_2"/>
    <property type="match status" value="1"/>
</dbReference>
<evidence type="ECO:0000256" key="4">
    <source>
        <dbReference type="ARBA" id="ARBA00022597"/>
    </source>
</evidence>
<dbReference type="InterPro" id="IPR004715">
    <property type="entry name" value="PTS_IIA_fruc"/>
</dbReference>
<evidence type="ECO:0000256" key="2">
    <source>
        <dbReference type="ARBA" id="ARBA00022448"/>
    </source>
</evidence>
<evidence type="ECO:0000256" key="1">
    <source>
        <dbReference type="ARBA" id="ARBA00004496"/>
    </source>
</evidence>
<gene>
    <name evidence="8" type="ORF">GCM10011571_08300</name>
</gene>
<dbReference type="PANTHER" id="PTHR47738">
    <property type="entry name" value="PTS SYSTEM FRUCTOSE-LIKE EIIA COMPONENT-RELATED"/>
    <property type="match status" value="1"/>
</dbReference>
<comment type="caution">
    <text evidence="8">The sequence shown here is derived from an EMBL/GenBank/DDBJ whole genome shotgun (WGS) entry which is preliminary data.</text>
</comment>
<dbReference type="EMBL" id="BMHQ01000002">
    <property type="protein sequence ID" value="GGE09351.1"/>
    <property type="molecule type" value="Genomic_DNA"/>
</dbReference>
<dbReference type="CDD" id="cd00211">
    <property type="entry name" value="PTS_IIA_fru"/>
    <property type="match status" value="1"/>
</dbReference>
<proteinExistence type="predicted"/>
<dbReference type="FunFam" id="3.40.930.10:FF:000009">
    <property type="entry name" value="PTS system, fructose specific IIABC component"/>
    <property type="match status" value="1"/>
</dbReference>
<accession>A0A8J2VGH5</accession>
<keyword evidence="6" id="KW-0598">Phosphotransferase system</keyword>
<protein>
    <recommendedName>
        <fullName evidence="7">PTS EIIA type-2 domain-containing protein</fullName>
    </recommendedName>
</protein>
<keyword evidence="4" id="KW-0762">Sugar transport</keyword>
<dbReference type="RefSeq" id="WP_188646616.1">
    <property type="nucleotide sequence ID" value="NZ_BMHQ01000002.1"/>
</dbReference>
<organism evidence="8 9">
    <name type="scientific">Marinithermofilum abyssi</name>
    <dbReference type="NCBI Taxonomy" id="1571185"/>
    <lineage>
        <taxon>Bacteria</taxon>
        <taxon>Bacillati</taxon>
        <taxon>Bacillota</taxon>
        <taxon>Bacilli</taxon>
        <taxon>Bacillales</taxon>
        <taxon>Thermoactinomycetaceae</taxon>
        <taxon>Marinithermofilum</taxon>
    </lineage>
</organism>
<keyword evidence="9" id="KW-1185">Reference proteome</keyword>
<evidence type="ECO:0000313" key="9">
    <source>
        <dbReference type="Proteomes" id="UP000625210"/>
    </source>
</evidence>
<dbReference type="Gene3D" id="3.40.930.10">
    <property type="entry name" value="Mannitol-specific EII, Chain A"/>
    <property type="match status" value="1"/>
</dbReference>
<evidence type="ECO:0000256" key="6">
    <source>
        <dbReference type="ARBA" id="ARBA00022683"/>
    </source>
</evidence>
<dbReference type="GO" id="GO:0008982">
    <property type="term" value="F:protein-N(PI)-phosphohistidine-sugar phosphotransferase activity"/>
    <property type="evidence" value="ECO:0007669"/>
    <property type="project" value="InterPro"/>
</dbReference>
<dbReference type="GO" id="GO:0005737">
    <property type="term" value="C:cytoplasm"/>
    <property type="evidence" value="ECO:0007669"/>
    <property type="project" value="UniProtKB-SubCell"/>
</dbReference>
<evidence type="ECO:0000313" key="8">
    <source>
        <dbReference type="EMBL" id="GGE09351.1"/>
    </source>
</evidence>
<dbReference type="PROSITE" id="PS00372">
    <property type="entry name" value="PTS_EIIA_TYPE_2_HIS"/>
    <property type="match status" value="1"/>
</dbReference>
<dbReference type="Pfam" id="PF00359">
    <property type="entry name" value="PTS_EIIA_2"/>
    <property type="match status" value="1"/>
</dbReference>
<keyword evidence="3" id="KW-0597">Phosphoprotein</keyword>
<reference evidence="8" key="2">
    <citation type="submission" date="2020-09" db="EMBL/GenBank/DDBJ databases">
        <authorList>
            <person name="Sun Q."/>
            <person name="Zhou Y."/>
        </authorList>
    </citation>
    <scope>NUCLEOTIDE SEQUENCE</scope>
    <source>
        <strain evidence="8">CGMCC 1.15179</strain>
    </source>
</reference>
<evidence type="ECO:0000256" key="5">
    <source>
        <dbReference type="ARBA" id="ARBA00022679"/>
    </source>
</evidence>
<comment type="subcellular location">
    <subcellularLocation>
        <location evidence="1">Cytoplasm</location>
    </subcellularLocation>
</comment>
<name>A0A8J2VGH5_9BACL</name>
<dbReference type="InterPro" id="IPR016152">
    <property type="entry name" value="PTrfase/Anion_transptr"/>
</dbReference>
<reference evidence="8" key="1">
    <citation type="journal article" date="2014" name="Int. J. Syst. Evol. Microbiol.">
        <title>Complete genome sequence of Corynebacterium casei LMG S-19264T (=DSM 44701T), isolated from a smear-ripened cheese.</title>
        <authorList>
            <consortium name="US DOE Joint Genome Institute (JGI-PGF)"/>
            <person name="Walter F."/>
            <person name="Albersmeier A."/>
            <person name="Kalinowski J."/>
            <person name="Ruckert C."/>
        </authorList>
    </citation>
    <scope>NUCLEOTIDE SEQUENCE</scope>
    <source>
        <strain evidence="8">CGMCC 1.15179</strain>
    </source>
</reference>
<dbReference type="AlphaFoldDB" id="A0A8J2VGH5"/>
<dbReference type="GO" id="GO:0009401">
    <property type="term" value="P:phosphoenolpyruvate-dependent sugar phosphotransferase system"/>
    <property type="evidence" value="ECO:0007669"/>
    <property type="project" value="UniProtKB-KW"/>
</dbReference>
<keyword evidence="2" id="KW-0813">Transport</keyword>
<dbReference type="PANTHER" id="PTHR47738:SF2">
    <property type="entry name" value="PTS SYSTEM FRUCTOSE-LIKE EIIA COMPONENT"/>
    <property type="match status" value="1"/>
</dbReference>
<dbReference type="GO" id="GO:0016020">
    <property type="term" value="C:membrane"/>
    <property type="evidence" value="ECO:0007669"/>
    <property type="project" value="InterPro"/>
</dbReference>
<dbReference type="Proteomes" id="UP000625210">
    <property type="component" value="Unassembled WGS sequence"/>
</dbReference>
<feature type="domain" description="PTS EIIA type-2" evidence="7">
    <location>
        <begin position="5"/>
        <end position="148"/>
    </location>
</feature>
<dbReference type="InterPro" id="IPR051541">
    <property type="entry name" value="PTS_SugarTrans_NitroReg"/>
</dbReference>
<evidence type="ECO:0000256" key="3">
    <source>
        <dbReference type="ARBA" id="ARBA00022553"/>
    </source>
</evidence>
<dbReference type="NCBIfam" id="TIGR00848">
    <property type="entry name" value="fruA"/>
    <property type="match status" value="1"/>
</dbReference>
<dbReference type="InterPro" id="IPR002178">
    <property type="entry name" value="PTS_EIIA_type-2_dom"/>
</dbReference>
<dbReference type="SUPFAM" id="SSF55804">
    <property type="entry name" value="Phoshotransferase/anion transport protein"/>
    <property type="match status" value="1"/>
</dbReference>
<sequence>MEVRDVIDREAIQLDISVQSREDVLQRMAGQLEASGVLKDKEAYLEAVRAREEQGTTAIGFDVAIPHGKSEGVARSAVAFARLPESIDWSGSGDEARLIFLIAVPKEQAGNEHLQILAALSRKLMHEDFREKLSSAGSPEEVLQALDA</sequence>